<dbReference type="AlphaFoldDB" id="A0A4U1MKG4"/>
<reference evidence="3 4" key="1">
    <citation type="submission" date="2019-04" db="EMBL/GenBank/DDBJ databases">
        <title>Genome sequence of Bacillus hwajinpoensis strain Y2.</title>
        <authorList>
            <person name="Fair J.L."/>
            <person name="Maclea K.S."/>
        </authorList>
    </citation>
    <scope>NUCLEOTIDE SEQUENCE [LARGE SCALE GENOMIC DNA]</scope>
    <source>
        <strain evidence="3 4">Y2</strain>
    </source>
</reference>
<evidence type="ECO:0000259" key="1">
    <source>
        <dbReference type="Pfam" id="PF13349"/>
    </source>
</evidence>
<sequence>MCRMNEERKMILKMIEDGKISADEGAKLLKAISPNQEVEQKHTKESESYSERAAPTYKVGQFVETLIQKVKDMDLDFNFGSSEEVSHVFEQSEVNPSALDVHVRNGEIAFQTWDRNDVKIDCRANVYRASNVQEASDKLLRETYFSVDNDKMTFKSERADVKVNLIIYVPATEYKDVWMTTFNGDVTGENMTSAKVKLKTANGKVGIRHSKVNVLEAETGNGAIVVEGTTGEVCELETANGPITIDGTFVDTEAQSFNGAIRHTLQKSVSGRADFKTVNGTIQIVVPKGMNIKGDLKSTIGAITTDLDNMSIIREKKEISHRMKKFRTEEESEHNYRVEANSTAGSISVSYL</sequence>
<feature type="domain" description="YvlB/LiaX N-terminal" evidence="2">
    <location>
        <begin position="6"/>
        <end position="36"/>
    </location>
</feature>
<evidence type="ECO:0000313" key="4">
    <source>
        <dbReference type="Proteomes" id="UP000310541"/>
    </source>
</evidence>
<evidence type="ECO:0000259" key="2">
    <source>
        <dbReference type="Pfam" id="PF22746"/>
    </source>
</evidence>
<dbReference type="Proteomes" id="UP000310541">
    <property type="component" value="Unassembled WGS sequence"/>
</dbReference>
<dbReference type="EMBL" id="SWFM01000002">
    <property type="protein sequence ID" value="TKD71002.1"/>
    <property type="molecule type" value="Genomic_DNA"/>
</dbReference>
<gene>
    <name evidence="3" type="ORF">FBF83_10405</name>
</gene>
<dbReference type="InterPro" id="IPR053959">
    <property type="entry name" value="YvlB/LiaX_N"/>
</dbReference>
<dbReference type="Pfam" id="PF13349">
    <property type="entry name" value="DUF4097"/>
    <property type="match status" value="1"/>
</dbReference>
<accession>A0A4U1MKG4</accession>
<dbReference type="InterPro" id="IPR025164">
    <property type="entry name" value="Toastrack_DUF4097"/>
</dbReference>
<protein>
    <submittedName>
        <fullName evidence="3">DUF4097 domain-containing protein</fullName>
    </submittedName>
</protein>
<organism evidence="3 4">
    <name type="scientific">Guptibacillus hwajinpoensis</name>
    <dbReference type="NCBI Taxonomy" id="208199"/>
    <lineage>
        <taxon>Bacteria</taxon>
        <taxon>Bacillati</taxon>
        <taxon>Bacillota</taxon>
        <taxon>Bacilli</taxon>
        <taxon>Bacillales</taxon>
        <taxon>Guptibacillaceae</taxon>
        <taxon>Guptibacillus</taxon>
    </lineage>
</organism>
<dbReference type="OrthoDB" id="2240743at2"/>
<dbReference type="Pfam" id="PF22746">
    <property type="entry name" value="SHOCT-like_DUF2089-C"/>
    <property type="match status" value="1"/>
</dbReference>
<feature type="domain" description="DUF4097" evidence="1">
    <location>
        <begin position="99"/>
        <end position="342"/>
    </location>
</feature>
<evidence type="ECO:0000313" key="3">
    <source>
        <dbReference type="EMBL" id="TKD71002.1"/>
    </source>
</evidence>
<proteinExistence type="predicted"/>
<comment type="caution">
    <text evidence="3">The sequence shown here is derived from an EMBL/GenBank/DDBJ whole genome shotgun (WGS) entry which is preliminary data.</text>
</comment>
<name>A0A4U1MKG4_9BACL</name>